<dbReference type="Proteomes" id="UP000053480">
    <property type="component" value="Unassembled WGS sequence"/>
</dbReference>
<sequence>MAIKVKIMEALAERTAVIYVDIDDDLGRIGVQTPVIGEKDAFLAIQKASEAIPDDSDFNAMVVTLNLYKKLKDKGNVEIVFIAGSEKGGIEAQLRLSSELDDVIRRLGITSAIVVYDSPEDAKAIPIIQSKLKITGIQRVIVEQYRGVEETYILIGRYLKKVITEPRYSRIFLGVPGIIFVIGSVFYILGLASYLLPAVLLVIGLSMLVRGFAIDDMIERWWQTSTIMVIVGILSLISLIIGIIQGYVTGQSLKGSYVYVSSSIANAMLPYLTFSVVILFAGKALENAIEKNIRVWHDLIKIAAIIVSAYMISSALYNIERGIYIIQAQLFYTLSVSSMIIIMTYIALTIIEKYKLT</sequence>
<gene>
    <name evidence="1" type="ORF">TQ35_0005230</name>
</gene>
<evidence type="ECO:0000313" key="1">
    <source>
        <dbReference type="EMBL" id="MEW9491590.1"/>
    </source>
</evidence>
<proteinExistence type="predicted"/>
<evidence type="ECO:0000313" key="2">
    <source>
        <dbReference type="Proteomes" id="UP000053480"/>
    </source>
</evidence>
<organism evidence="1 2">
    <name type="scientific">Candidatus Aramenus sulfurataquae</name>
    <dbReference type="NCBI Taxonomy" id="1326980"/>
    <lineage>
        <taxon>Archaea</taxon>
        <taxon>Thermoproteota</taxon>
        <taxon>Thermoprotei</taxon>
        <taxon>Sulfolobales</taxon>
        <taxon>Sulfolobaceae</taxon>
        <taxon>Candidatus Aramenus</taxon>
    </lineage>
</organism>
<name>A0ACC6TP40_9CREN</name>
<accession>A0ACC6TP40</accession>
<dbReference type="EMBL" id="JZWS03000005">
    <property type="protein sequence ID" value="MEW9491590.1"/>
    <property type="molecule type" value="Genomic_DNA"/>
</dbReference>
<protein>
    <submittedName>
        <fullName evidence="1">DUF373 family protein</fullName>
    </submittedName>
</protein>
<comment type="caution">
    <text evidence="1">The sequence shown here is derived from an EMBL/GenBank/DDBJ whole genome shotgun (WGS) entry which is preliminary data.</text>
</comment>
<reference evidence="1" key="1">
    <citation type="submission" date="2024-07" db="EMBL/GenBank/DDBJ databases">
        <title>Metagenome and Metagenome-Assembled Genomes of Archaea from a hot spring from the geothermal field of Los Azufres, Mexico.</title>
        <authorList>
            <person name="Marin-Paredes R."/>
            <person name="Martinez-Romero E."/>
            <person name="Servin-Garciduenas L.E."/>
        </authorList>
    </citation>
    <scope>NUCLEOTIDE SEQUENCE</scope>
    <source>
        <strain evidence="1">AZ1-454</strain>
    </source>
</reference>